<dbReference type="STRING" id="946122.A0A0C2W5X1"/>
<dbReference type="EMBL" id="KN818419">
    <property type="protein sequence ID" value="KIL56497.1"/>
    <property type="molecule type" value="Genomic_DNA"/>
</dbReference>
<evidence type="ECO:0000259" key="2">
    <source>
        <dbReference type="SMART" id="SM00543"/>
    </source>
</evidence>
<name>A0A0C2W5X1_AMAMK</name>
<feature type="region of interest" description="Disordered" evidence="1">
    <location>
        <begin position="204"/>
        <end position="301"/>
    </location>
</feature>
<dbReference type="InterPro" id="IPR003890">
    <property type="entry name" value="MIF4G-like_typ-3"/>
</dbReference>
<protein>
    <recommendedName>
        <fullName evidence="2">MIF4G domain-containing protein</fullName>
    </recommendedName>
</protein>
<feature type="compositionally biased region" description="Polar residues" evidence="1">
    <location>
        <begin position="233"/>
        <end position="244"/>
    </location>
</feature>
<dbReference type="AlphaFoldDB" id="A0A0C2W5X1"/>
<evidence type="ECO:0000313" key="3">
    <source>
        <dbReference type="EMBL" id="KIL56497.1"/>
    </source>
</evidence>
<proteinExistence type="predicted"/>
<dbReference type="SMART" id="SM00543">
    <property type="entry name" value="MIF4G"/>
    <property type="match status" value="1"/>
</dbReference>
<dbReference type="PANTHER" id="PTHR23253">
    <property type="entry name" value="EUKARYOTIC TRANSLATION INITIATION FACTOR 4 GAMMA"/>
    <property type="match status" value="1"/>
</dbReference>
<dbReference type="Proteomes" id="UP000054549">
    <property type="component" value="Unassembled WGS sequence"/>
</dbReference>
<dbReference type="InterPro" id="IPR016024">
    <property type="entry name" value="ARM-type_fold"/>
</dbReference>
<evidence type="ECO:0000313" key="4">
    <source>
        <dbReference type="Proteomes" id="UP000054549"/>
    </source>
</evidence>
<dbReference type="Gene3D" id="1.25.40.180">
    <property type="match status" value="1"/>
</dbReference>
<keyword evidence="4" id="KW-1185">Reference proteome</keyword>
<organism evidence="3 4">
    <name type="scientific">Amanita muscaria (strain Koide BX008)</name>
    <dbReference type="NCBI Taxonomy" id="946122"/>
    <lineage>
        <taxon>Eukaryota</taxon>
        <taxon>Fungi</taxon>
        <taxon>Dikarya</taxon>
        <taxon>Basidiomycota</taxon>
        <taxon>Agaricomycotina</taxon>
        <taxon>Agaricomycetes</taxon>
        <taxon>Agaricomycetidae</taxon>
        <taxon>Agaricales</taxon>
        <taxon>Pluteineae</taxon>
        <taxon>Amanitaceae</taxon>
        <taxon>Amanita</taxon>
    </lineage>
</organism>
<feature type="domain" description="MIF4G" evidence="2">
    <location>
        <begin position="309"/>
        <end position="539"/>
    </location>
</feature>
<feature type="region of interest" description="Disordered" evidence="1">
    <location>
        <begin position="553"/>
        <end position="595"/>
    </location>
</feature>
<dbReference type="Pfam" id="PF02854">
    <property type="entry name" value="MIF4G"/>
    <property type="match status" value="1"/>
</dbReference>
<dbReference type="InParanoid" id="A0A0C2W5X1"/>
<sequence>MGPQSWPPQIVPGWHCHDRFYFSDGSLHLLVEDSLYCVHRSLFEIHANKFPVSGIDASFGDPYTLKDVKQIDFDRLLACLYPQTLLVEEPKTSEEWTSILKLASKWGFESLQSRAIREFKRTLNTPVEMVAFGRQYDIPDILLPGYATLCQSNVPLTYEEGLHLGMKDVVDIYRIRHELHGFDITVVSFEEATAKVKAFISNEGRRDDAEAGTAEQRNADLDDEQASVWTDVGSVSSSRAPSTGNDRELEAAVSMASTDRPPGVEKLGGSGSEHRSPNEPSQSDASGSQGGDTQLTLQHIPNRPGLTIQGLMAKFLDRLTMDNFDALSVKILGWVNANDSQALYHVTRLIVEKAVNNHGQTDVCVHLCKEMAKKVSGKIRDTIIKDTKSTVFNGVWLFRGYLGEVCQKILEGVGTSVTAADTCSDEINLDSLQDATLPEVRRWRLIRFISKVSNLTSKIIMSPAIVKKWITTLFDAENEEKLVTLSMLLDSAGPHWDASGKLKAFMNSHFVEMTIIAQRMHKARVRTLLQDVIERRNKGWVVNETTQQRRGLAEKRRASCSSEDELANEQPEVETVKTSKLELEGSGKRSGKRDMMLASLDEEPLDDERDWFAVTGNRLRSLGPVGLRY</sequence>
<dbReference type="GO" id="GO:0003723">
    <property type="term" value="F:RNA binding"/>
    <property type="evidence" value="ECO:0007669"/>
    <property type="project" value="InterPro"/>
</dbReference>
<accession>A0A0C2W5X1</accession>
<evidence type="ECO:0000256" key="1">
    <source>
        <dbReference type="SAM" id="MobiDB-lite"/>
    </source>
</evidence>
<dbReference type="HOGENOM" id="CLU_029620_1_0_1"/>
<dbReference type="SUPFAM" id="SSF48371">
    <property type="entry name" value="ARM repeat"/>
    <property type="match status" value="1"/>
</dbReference>
<reference evidence="3 4" key="1">
    <citation type="submission" date="2014-04" db="EMBL/GenBank/DDBJ databases">
        <title>Evolutionary Origins and Diversification of the Mycorrhizal Mutualists.</title>
        <authorList>
            <consortium name="DOE Joint Genome Institute"/>
            <consortium name="Mycorrhizal Genomics Consortium"/>
            <person name="Kohler A."/>
            <person name="Kuo A."/>
            <person name="Nagy L.G."/>
            <person name="Floudas D."/>
            <person name="Copeland A."/>
            <person name="Barry K.W."/>
            <person name="Cichocki N."/>
            <person name="Veneault-Fourrey C."/>
            <person name="LaButti K."/>
            <person name="Lindquist E.A."/>
            <person name="Lipzen A."/>
            <person name="Lundell T."/>
            <person name="Morin E."/>
            <person name="Murat C."/>
            <person name="Riley R."/>
            <person name="Ohm R."/>
            <person name="Sun H."/>
            <person name="Tunlid A."/>
            <person name="Henrissat B."/>
            <person name="Grigoriev I.V."/>
            <person name="Hibbett D.S."/>
            <person name="Martin F."/>
        </authorList>
    </citation>
    <scope>NUCLEOTIDE SEQUENCE [LARGE SCALE GENOMIC DNA]</scope>
    <source>
        <strain evidence="3 4">Koide BX008</strain>
    </source>
</reference>
<dbReference type="OrthoDB" id="2367075at2759"/>
<feature type="compositionally biased region" description="Basic and acidic residues" evidence="1">
    <location>
        <begin position="574"/>
        <end position="595"/>
    </location>
</feature>
<gene>
    <name evidence="3" type="ORF">M378DRAFT_172664</name>
</gene>